<name>A0A379LSW7_PAEPO</name>
<dbReference type="Proteomes" id="UP000254400">
    <property type="component" value="Unassembled WGS sequence"/>
</dbReference>
<organism evidence="1 2">
    <name type="scientific">Paenibacillus polymyxa</name>
    <name type="common">Bacillus polymyxa</name>
    <dbReference type="NCBI Taxonomy" id="1406"/>
    <lineage>
        <taxon>Bacteria</taxon>
        <taxon>Bacillati</taxon>
        <taxon>Bacillota</taxon>
        <taxon>Bacilli</taxon>
        <taxon>Bacillales</taxon>
        <taxon>Paenibacillaceae</taxon>
        <taxon>Paenibacillus</taxon>
    </lineage>
</organism>
<accession>A0A379LSW7</accession>
<dbReference type="RefSeq" id="WP_019688385.1">
    <property type="nucleotide sequence ID" value="NZ_CP036497.1"/>
</dbReference>
<dbReference type="InterPro" id="IPR036390">
    <property type="entry name" value="WH_DNA-bd_sf"/>
</dbReference>
<evidence type="ECO:0000313" key="1">
    <source>
        <dbReference type="EMBL" id="SUE13164.1"/>
    </source>
</evidence>
<protein>
    <recommendedName>
        <fullName evidence="3">Replication-relaxation</fullName>
    </recommendedName>
</protein>
<evidence type="ECO:0008006" key="3">
    <source>
        <dbReference type="Google" id="ProtNLM"/>
    </source>
</evidence>
<proteinExistence type="predicted"/>
<evidence type="ECO:0000313" key="2">
    <source>
        <dbReference type="Proteomes" id="UP000254400"/>
    </source>
</evidence>
<sequence>MITKYSDFREDDFLILRFILKHGIVTTRQIMTHTDSMSRHAVYRRLRKLENARLIWRKKLASKLNVYFPHRDARDYLNYPVTVSNDASFYTAQHDLIINDLILYLRSAAASDFEYKTEREYRFELLKGIEDRQAIITRTNETRDSIPDFILYPPNLAIAVEVELTVKKATRLRKKIDLYANHLKNGEYTDVWYFVPDNSVGNAIKKAVDYVHKAWATSARTMNNTKGINVFQQIQIRALPSEVKGED</sequence>
<dbReference type="GeneID" id="93350952"/>
<gene>
    <name evidence="1" type="ORF">NCTC10343_05586</name>
</gene>
<dbReference type="AlphaFoldDB" id="A0A379LSW7"/>
<dbReference type="SUPFAM" id="SSF46785">
    <property type="entry name" value="Winged helix' DNA-binding domain"/>
    <property type="match status" value="1"/>
</dbReference>
<dbReference type="EMBL" id="UGSC01000002">
    <property type="protein sequence ID" value="SUE13164.1"/>
    <property type="molecule type" value="Genomic_DNA"/>
</dbReference>
<reference evidence="1 2" key="1">
    <citation type="submission" date="2018-06" db="EMBL/GenBank/DDBJ databases">
        <authorList>
            <consortium name="Pathogen Informatics"/>
            <person name="Doyle S."/>
        </authorList>
    </citation>
    <scope>NUCLEOTIDE SEQUENCE [LARGE SCALE GENOMIC DNA]</scope>
    <source>
        <strain evidence="1 2">NCTC10343</strain>
    </source>
</reference>